<protein>
    <submittedName>
        <fullName evidence="2">DUF3892 domain-containing protein</fullName>
    </submittedName>
</protein>
<comment type="caution">
    <text evidence="2">The sequence shown here is derived from an EMBL/GenBank/DDBJ whole genome shotgun (WGS) entry which is preliminary data.</text>
</comment>
<evidence type="ECO:0000313" key="2">
    <source>
        <dbReference type="EMBL" id="PTP28705.1"/>
    </source>
</evidence>
<dbReference type="AlphaFoldDB" id="A0A2N7EBD8"/>
<accession>A0A2N7EBD8</accession>
<dbReference type="Proteomes" id="UP000244197">
    <property type="component" value="Unassembled WGS sequence"/>
</dbReference>
<dbReference type="RefSeq" id="WP_102463407.1">
    <property type="nucleotide sequence ID" value="NZ_CAWNSC010000004.1"/>
</dbReference>
<feature type="region of interest" description="Disordered" evidence="1">
    <location>
        <begin position="1"/>
        <end position="23"/>
    </location>
</feature>
<evidence type="ECO:0000256" key="1">
    <source>
        <dbReference type="SAM" id="MobiDB-lite"/>
    </source>
</evidence>
<reference evidence="2 3" key="1">
    <citation type="submission" date="2017-11" db="EMBL/GenBank/DDBJ databases">
        <title>Population delineation of vibrios coincides with oyster pathogenicity.</title>
        <authorList>
            <person name="Bruto M."/>
            <person name="Labreuche Y."/>
            <person name="James A."/>
            <person name="Piel D."/>
            <person name="Chenivesse S."/>
            <person name="Petton B."/>
            <person name="Polz M.F."/>
            <person name="Le Roux F."/>
        </authorList>
    </citation>
    <scope>NUCLEOTIDE SEQUENCE [LARGE SCALE GENOMIC DNA]</scope>
    <source>
        <strain evidence="2 3">FF_144</strain>
    </source>
</reference>
<evidence type="ECO:0000313" key="3">
    <source>
        <dbReference type="Proteomes" id="UP000244197"/>
    </source>
</evidence>
<organism evidence="2 3">
    <name type="scientific">Vibrio splendidus</name>
    <dbReference type="NCBI Taxonomy" id="29497"/>
    <lineage>
        <taxon>Bacteria</taxon>
        <taxon>Pseudomonadati</taxon>
        <taxon>Pseudomonadota</taxon>
        <taxon>Gammaproteobacteria</taxon>
        <taxon>Vibrionales</taxon>
        <taxon>Vibrionaceae</taxon>
        <taxon>Vibrio</taxon>
    </lineage>
</organism>
<dbReference type="Pfam" id="PF13031">
    <property type="entry name" value="DUF3892"/>
    <property type="match status" value="1"/>
</dbReference>
<sequence length="69" mass="7695">MANNIKGNGDGENGENQTYTIPGRGIVDREQLVKEVEKGKHPSFHTMEVDGEKFVRANPDRKKGNNVDK</sequence>
<dbReference type="InterPro" id="IPR024997">
    <property type="entry name" value="DUF3892"/>
</dbReference>
<name>A0A2N7EBD8_VIBSP</name>
<proteinExistence type="predicted"/>
<gene>
    <name evidence="2" type="ORF">CWO07_18320</name>
</gene>
<dbReference type="EMBL" id="PIFK01000040">
    <property type="protein sequence ID" value="PTP28705.1"/>
    <property type="molecule type" value="Genomic_DNA"/>
</dbReference>